<dbReference type="Gene3D" id="3.30.750.24">
    <property type="entry name" value="STAS domain"/>
    <property type="match status" value="1"/>
</dbReference>
<reference evidence="2 3" key="1">
    <citation type="submission" date="2023-12" db="EMBL/GenBank/DDBJ databases">
        <title>Marinobacter qingdaonensis sp. nov., isolated from the intertidal sediment of Qingdao, PR China.</title>
        <authorList>
            <person name="Li Y."/>
        </authorList>
    </citation>
    <scope>NUCLEOTIDE SEQUENCE [LARGE SCALE GENOMIC DNA]</scope>
    <source>
        <strain evidence="2 3">ASW11-75</strain>
    </source>
</reference>
<feature type="domain" description="MlaB-like STAS" evidence="1">
    <location>
        <begin position="15"/>
        <end position="95"/>
    </location>
</feature>
<gene>
    <name evidence="2" type="ORF">U5822_11940</name>
</gene>
<dbReference type="InterPro" id="IPR058548">
    <property type="entry name" value="MlaB-like_STAS"/>
</dbReference>
<dbReference type="RefSeq" id="WP_322855847.1">
    <property type="nucleotide sequence ID" value="NZ_JAYDCJ010000003.1"/>
</dbReference>
<comment type="caution">
    <text evidence="2">The sequence shown here is derived from an EMBL/GenBank/DDBJ whole genome shotgun (WGS) entry which is preliminary data.</text>
</comment>
<dbReference type="Pfam" id="PF13466">
    <property type="entry name" value="STAS_2"/>
    <property type="match status" value="1"/>
</dbReference>
<keyword evidence="3" id="KW-1185">Reference proteome</keyword>
<dbReference type="CDD" id="cd07043">
    <property type="entry name" value="STAS_anti-anti-sigma_factors"/>
    <property type="match status" value="1"/>
</dbReference>
<dbReference type="EMBL" id="JAYDCJ010000003">
    <property type="protein sequence ID" value="MEA1081386.1"/>
    <property type="molecule type" value="Genomic_DNA"/>
</dbReference>
<dbReference type="InterPro" id="IPR036513">
    <property type="entry name" value="STAS_dom_sf"/>
</dbReference>
<sequence length="110" mass="11561">MTAEAPRVEMIGELLVVSGDVNADSVLALRRHGEELISTVGSDLVVDLGNLGTASSVVLSMLLCWQRLALAHGFSLQFRGVSDRLVSLAALSNLDDHLAGFDAAQIQASS</sequence>
<name>A0ABU5NZZ8_9GAMM</name>
<protein>
    <submittedName>
        <fullName evidence="2">STAS domain-containing protein</fullName>
    </submittedName>
</protein>
<dbReference type="Proteomes" id="UP001305746">
    <property type="component" value="Unassembled WGS sequence"/>
</dbReference>
<proteinExistence type="predicted"/>
<evidence type="ECO:0000313" key="2">
    <source>
        <dbReference type="EMBL" id="MEA1081386.1"/>
    </source>
</evidence>
<evidence type="ECO:0000313" key="3">
    <source>
        <dbReference type="Proteomes" id="UP001305746"/>
    </source>
</evidence>
<dbReference type="SUPFAM" id="SSF52091">
    <property type="entry name" value="SpoIIaa-like"/>
    <property type="match status" value="1"/>
</dbReference>
<accession>A0ABU5NZZ8</accession>
<organism evidence="2 3">
    <name type="scientific">Marinobacter qingdaonensis</name>
    <dbReference type="NCBI Taxonomy" id="3108486"/>
    <lineage>
        <taxon>Bacteria</taxon>
        <taxon>Pseudomonadati</taxon>
        <taxon>Pseudomonadota</taxon>
        <taxon>Gammaproteobacteria</taxon>
        <taxon>Pseudomonadales</taxon>
        <taxon>Marinobacteraceae</taxon>
        <taxon>Marinobacter</taxon>
    </lineage>
</organism>
<evidence type="ECO:0000259" key="1">
    <source>
        <dbReference type="Pfam" id="PF13466"/>
    </source>
</evidence>